<dbReference type="Gene3D" id="1.10.260.40">
    <property type="entry name" value="lambda repressor-like DNA-binding domains"/>
    <property type="match status" value="1"/>
</dbReference>
<dbReference type="InterPro" id="IPR001387">
    <property type="entry name" value="Cro/C1-type_HTH"/>
</dbReference>
<dbReference type="SUPFAM" id="SSF47413">
    <property type="entry name" value="lambda repressor-like DNA-binding domains"/>
    <property type="match status" value="1"/>
</dbReference>
<gene>
    <name evidence="5" type="ORF">FNU76_10675</name>
</gene>
<dbReference type="EMBL" id="CP041730">
    <property type="protein sequence ID" value="QDQ26790.1"/>
    <property type="molecule type" value="Genomic_DNA"/>
</dbReference>
<accession>A0A516SFA6</accession>
<dbReference type="PROSITE" id="PS50943">
    <property type="entry name" value="HTH_CROC1"/>
    <property type="match status" value="1"/>
</dbReference>
<dbReference type="AlphaFoldDB" id="A0A516SFA6"/>
<evidence type="ECO:0000256" key="1">
    <source>
        <dbReference type="ARBA" id="ARBA00023015"/>
    </source>
</evidence>
<dbReference type="InterPro" id="IPR010982">
    <property type="entry name" value="Lambda_DNA-bd_dom_sf"/>
</dbReference>
<dbReference type="OrthoDB" id="7428772at2"/>
<keyword evidence="3" id="KW-0804">Transcription</keyword>
<evidence type="ECO:0000256" key="3">
    <source>
        <dbReference type="ARBA" id="ARBA00023163"/>
    </source>
</evidence>
<dbReference type="KEGG" id="cari:FNU76_10675"/>
<evidence type="ECO:0000259" key="4">
    <source>
        <dbReference type="PROSITE" id="PS50943"/>
    </source>
</evidence>
<feature type="domain" description="HTH cro/C1-type" evidence="4">
    <location>
        <begin position="36"/>
        <end position="89"/>
    </location>
</feature>
<evidence type="ECO:0000313" key="6">
    <source>
        <dbReference type="Proteomes" id="UP000317550"/>
    </source>
</evidence>
<keyword evidence="6" id="KW-1185">Reference proteome</keyword>
<proteinExistence type="predicted"/>
<protein>
    <submittedName>
        <fullName evidence="5">Helix-turn-helix domain-containing protein</fullName>
    </submittedName>
</protein>
<keyword evidence="2" id="KW-0238">DNA-binding</keyword>
<dbReference type="RefSeq" id="WP_144278184.1">
    <property type="nucleotide sequence ID" value="NZ_CP041730.1"/>
</dbReference>
<reference evidence="6" key="1">
    <citation type="submission" date="2019-07" db="EMBL/GenBank/DDBJ databases">
        <title>Chitinimonas sp. nov., isolated from Ny-Alesund, arctica soil.</title>
        <authorList>
            <person name="Xu Q."/>
            <person name="Peng F."/>
        </authorList>
    </citation>
    <scope>NUCLEOTIDE SEQUENCE [LARGE SCALE GENOMIC DNA]</scope>
    <source>
        <strain evidence="6">R3-44</strain>
    </source>
</reference>
<evidence type="ECO:0000313" key="5">
    <source>
        <dbReference type="EMBL" id="QDQ26790.1"/>
    </source>
</evidence>
<dbReference type="CDD" id="cd00093">
    <property type="entry name" value="HTH_XRE"/>
    <property type="match status" value="1"/>
</dbReference>
<name>A0A516SFA6_9NEIS</name>
<evidence type="ECO:0000256" key="2">
    <source>
        <dbReference type="ARBA" id="ARBA00023125"/>
    </source>
</evidence>
<sequence length="94" mass="10345">MGTLFESIKQSLGEAIQHQSGEKIATVEHQMVPLDVKSIRARTGLSQQSFAARFGVSLGTLRHWERGDRQPHGPARVLMRVIDANPSAVLEALK</sequence>
<dbReference type="InterPro" id="IPR052359">
    <property type="entry name" value="HTH-type_reg/antitoxin"/>
</dbReference>
<organism evidence="5 6">
    <name type="scientific">Chitinimonas arctica</name>
    <dbReference type="NCBI Taxonomy" id="2594795"/>
    <lineage>
        <taxon>Bacteria</taxon>
        <taxon>Pseudomonadati</taxon>
        <taxon>Pseudomonadota</taxon>
        <taxon>Betaproteobacteria</taxon>
        <taxon>Neisseriales</taxon>
        <taxon>Chitinibacteraceae</taxon>
        <taxon>Chitinimonas</taxon>
    </lineage>
</organism>
<dbReference type="GO" id="GO:0003677">
    <property type="term" value="F:DNA binding"/>
    <property type="evidence" value="ECO:0007669"/>
    <property type="project" value="UniProtKB-KW"/>
</dbReference>
<dbReference type="PANTHER" id="PTHR36511:SF4">
    <property type="entry name" value="ANTITOXIN MQSA"/>
    <property type="match status" value="1"/>
</dbReference>
<dbReference type="PANTHER" id="PTHR36511">
    <property type="entry name" value="MERR FAMILY BACTERIAL REGULATORY PROTEIN"/>
    <property type="match status" value="1"/>
</dbReference>
<dbReference type="SMART" id="SM00530">
    <property type="entry name" value="HTH_XRE"/>
    <property type="match status" value="1"/>
</dbReference>
<dbReference type="Pfam" id="PF01381">
    <property type="entry name" value="HTH_3"/>
    <property type="match status" value="1"/>
</dbReference>
<dbReference type="Proteomes" id="UP000317550">
    <property type="component" value="Chromosome"/>
</dbReference>
<keyword evidence="1" id="KW-0805">Transcription regulation</keyword>